<protein>
    <submittedName>
        <fullName evidence="1">GLPGLI family protein</fullName>
    </submittedName>
</protein>
<gene>
    <name evidence="1" type="ORF">NPX36_11765</name>
</gene>
<dbReference type="Pfam" id="PF09697">
    <property type="entry name" value="Porph_ging"/>
    <property type="match status" value="1"/>
</dbReference>
<dbReference type="RefSeq" id="WP_257498905.1">
    <property type="nucleotide sequence ID" value="NZ_CP102382.1"/>
</dbReference>
<organism evidence="1 2">
    <name type="scientific">Paenimyroides aestuarii</name>
    <dbReference type="NCBI Taxonomy" id="2968490"/>
    <lineage>
        <taxon>Bacteria</taxon>
        <taxon>Pseudomonadati</taxon>
        <taxon>Bacteroidota</taxon>
        <taxon>Flavobacteriia</taxon>
        <taxon>Flavobacteriales</taxon>
        <taxon>Flavobacteriaceae</taxon>
        <taxon>Paenimyroides</taxon>
    </lineage>
</organism>
<reference evidence="1 2" key="1">
    <citation type="submission" date="2022-08" db="EMBL/GenBank/DDBJ databases">
        <title>Myroides zhujiangensis sp. nov., a novel bacterium isolated from sediment in the Pearl River Estuary.</title>
        <authorList>
            <person name="Cui L."/>
        </authorList>
    </citation>
    <scope>NUCLEOTIDE SEQUENCE [LARGE SCALE GENOMIC DNA]</scope>
    <source>
        <strain evidence="1 2">SCSIO 72103</strain>
    </source>
</reference>
<dbReference type="InterPro" id="IPR005901">
    <property type="entry name" value="GLPGLI"/>
</dbReference>
<keyword evidence="2" id="KW-1185">Reference proteome</keyword>
<evidence type="ECO:0000313" key="2">
    <source>
        <dbReference type="Proteomes" id="UP001317001"/>
    </source>
</evidence>
<dbReference type="Proteomes" id="UP001317001">
    <property type="component" value="Chromosome"/>
</dbReference>
<accession>A0ABY5NR23</accession>
<evidence type="ECO:0000313" key="1">
    <source>
        <dbReference type="EMBL" id="UUV20988.1"/>
    </source>
</evidence>
<dbReference type="NCBIfam" id="TIGR01200">
    <property type="entry name" value="GLPGLI"/>
    <property type="match status" value="1"/>
</dbReference>
<proteinExistence type="predicted"/>
<name>A0ABY5NR23_9FLAO</name>
<dbReference type="EMBL" id="CP102382">
    <property type="protein sequence ID" value="UUV20988.1"/>
    <property type="molecule type" value="Genomic_DNA"/>
</dbReference>
<sequence length="244" mass="28818">MRKLILVSLFCLVYNILHSQKQYNYLFYVDNTVRTGALLFNEKTNTAEYIDKMENLKSTKAEGKPVFTVSVDGFNDFVYYKKNVNELNYTYELLKIPYFINDSTININWELHSDQKEIQGLNCKKATTFFRGRKWTVWYCPDIPVVYGPWKFYGLPGLMVEVTEDTNRFAFVLIEILEKPTAVLPNLNLSKHKQIDLKTFDEIFHDAMNLKDLKNSRGYVIEGEPFKRQGIELLYEWEEQPKKQ</sequence>